<feature type="region of interest" description="Disordered" evidence="1">
    <location>
        <begin position="137"/>
        <end position="160"/>
    </location>
</feature>
<keyword evidence="3" id="KW-1185">Reference proteome</keyword>
<dbReference type="Proteomes" id="UP000236536">
    <property type="component" value="Chromosome"/>
</dbReference>
<reference evidence="2 3" key="1">
    <citation type="journal article" date="2017" name="Genome Biol. Evol.">
        <title>Trajectories and Drivers of Genome Evolution in Surface-Associated Marine Phaeobacter.</title>
        <authorList>
            <person name="Freese H.M."/>
            <person name="Sikorski J."/>
            <person name="Bunk B."/>
            <person name="Scheuner C."/>
            <person name="Meier-Kolthoff J.P."/>
            <person name="Sproer C."/>
            <person name="Gram L."/>
            <person name="Overmann J."/>
        </authorList>
    </citation>
    <scope>NUCLEOTIDE SEQUENCE [LARGE SCALE GENOMIC DNA]</scope>
    <source>
        <strain evidence="2 3">P66</strain>
    </source>
</reference>
<proteinExistence type="predicted"/>
<evidence type="ECO:0000313" key="2">
    <source>
        <dbReference type="EMBL" id="AUQ94117.1"/>
    </source>
</evidence>
<name>A0ABN5GMY6_9RHOB</name>
<evidence type="ECO:0000313" key="3">
    <source>
        <dbReference type="Proteomes" id="UP000236536"/>
    </source>
</evidence>
<organism evidence="2 3">
    <name type="scientific">Phaeobacter inhibens</name>
    <dbReference type="NCBI Taxonomy" id="221822"/>
    <lineage>
        <taxon>Bacteria</taxon>
        <taxon>Pseudomonadati</taxon>
        <taxon>Pseudomonadota</taxon>
        <taxon>Alphaproteobacteria</taxon>
        <taxon>Rhodobacterales</taxon>
        <taxon>Roseobacteraceae</taxon>
        <taxon>Phaeobacter</taxon>
    </lineage>
</organism>
<accession>A0ABN5GMY6</accession>
<protein>
    <submittedName>
        <fullName evidence="2">Uncharacterized protein</fullName>
    </submittedName>
</protein>
<reference evidence="2 3" key="2">
    <citation type="journal article" date="2017" name="Int. J. Syst. Evol. Microbiol.">
        <title>Adaptation of Surface-Associated Bacteria to the Open Ocean: A Genomically Distinct Subpopulation of Phaeobacter gallaeciensis Colonizes Pacific Mesozooplankton.</title>
        <authorList>
            <person name="Freese H.M."/>
            <person name="Methner A."/>
            <person name="Overmann J."/>
        </authorList>
    </citation>
    <scope>NUCLEOTIDE SEQUENCE [LARGE SCALE GENOMIC DNA]</scope>
    <source>
        <strain evidence="2 3">P66</strain>
    </source>
</reference>
<dbReference type="EMBL" id="CP010705">
    <property type="protein sequence ID" value="AUQ94117.1"/>
    <property type="molecule type" value="Genomic_DNA"/>
</dbReference>
<gene>
    <name evidence="2" type="ORF">PhaeoP66_01319</name>
</gene>
<evidence type="ECO:0000256" key="1">
    <source>
        <dbReference type="SAM" id="MobiDB-lite"/>
    </source>
</evidence>
<sequence length="184" mass="19970">MRAAIRLEALHNGFPALLTKIHQFDLTTVRNIIAYAATDQDAAQAVLLSLAGSSIRDIQQACIGPVFALVMGLTLTGGSKETANEEAELVAWPDLYASLFKRVTGQLGWTPQEAWNATLPEIFLALEGHEDWMKVLHGSPEEDQDGPSEEQRKQNEAQGLDAEFDRAGLMALKAVSALKVGQTV</sequence>